<evidence type="ECO:0000256" key="1">
    <source>
        <dbReference type="SAM" id="Phobius"/>
    </source>
</evidence>
<dbReference type="PANTHER" id="PTHR35473">
    <property type="entry name" value="1-ACYL-SN-GLYCEROL-3-PHOSPHATE ACYLTRANSFERASE"/>
    <property type="match status" value="1"/>
</dbReference>
<reference evidence="2" key="1">
    <citation type="submission" date="2021-01" db="EMBL/GenBank/DDBJ databases">
        <authorList>
            <person name="Corre E."/>
            <person name="Pelletier E."/>
            <person name="Niang G."/>
            <person name="Scheremetjew M."/>
            <person name="Finn R."/>
            <person name="Kale V."/>
            <person name="Holt S."/>
            <person name="Cochrane G."/>
            <person name="Meng A."/>
            <person name="Brown T."/>
            <person name="Cohen L."/>
        </authorList>
    </citation>
    <scope>NUCLEOTIDE SEQUENCE</scope>
    <source>
        <strain evidence="2">CCMP1897</strain>
    </source>
</reference>
<feature type="transmembrane region" description="Helical" evidence="1">
    <location>
        <begin position="157"/>
        <end position="178"/>
    </location>
</feature>
<organism evidence="2">
    <name type="scientific">Picocystis salinarum</name>
    <dbReference type="NCBI Taxonomy" id="88271"/>
    <lineage>
        <taxon>Eukaryota</taxon>
        <taxon>Viridiplantae</taxon>
        <taxon>Chlorophyta</taxon>
        <taxon>Picocystophyceae</taxon>
        <taxon>Picocystales</taxon>
        <taxon>Picocystaceae</taxon>
        <taxon>Picocystis</taxon>
    </lineage>
</organism>
<feature type="transmembrane region" description="Helical" evidence="1">
    <location>
        <begin position="119"/>
        <end position="137"/>
    </location>
</feature>
<dbReference type="InterPro" id="IPR021995">
    <property type="entry name" value="DUF3593"/>
</dbReference>
<dbReference type="PANTHER" id="PTHR35473:SF3">
    <property type="entry name" value="1-ACYL-SN-GLYCEROL-3-PHOSPHATE ACYLTRANSFERASE"/>
    <property type="match status" value="1"/>
</dbReference>
<keyword evidence="1" id="KW-1133">Transmembrane helix</keyword>
<dbReference type="AlphaFoldDB" id="A0A7S3UAX7"/>
<proteinExistence type="predicted"/>
<dbReference type="EMBL" id="HBIS01002336">
    <property type="protein sequence ID" value="CAE0608264.1"/>
    <property type="molecule type" value="Transcribed_RNA"/>
</dbReference>
<evidence type="ECO:0000313" key="2">
    <source>
        <dbReference type="EMBL" id="CAE0608264.1"/>
    </source>
</evidence>
<sequence length="185" mass="20415">MAANARLGGCVGARRRNASVGAVRREGEGRNRSLVDEEHGWRIAKAATIAVVGAGLGSRVGVGWEEIMPKVWEMARHFTIEETAEQWWQVVEVPAFALSTAPYLGFLHYLRKCKGAPPGLDTAFACILVFVVVGIPIELVAKIKYETGVANIDHLHFLIQFFITATNFQMVLALRMALVRRKKKG</sequence>
<gene>
    <name evidence="2" type="ORF">PSAL00342_LOCUS2081</name>
</gene>
<keyword evidence="1" id="KW-0472">Membrane</keyword>
<dbReference type="Pfam" id="PF12159">
    <property type="entry name" value="DUF3593"/>
    <property type="match status" value="1"/>
</dbReference>
<name>A0A7S3UAX7_9CHLO</name>
<protein>
    <submittedName>
        <fullName evidence="2">Uncharacterized protein</fullName>
    </submittedName>
</protein>
<accession>A0A7S3UAX7</accession>
<keyword evidence="1" id="KW-0812">Transmembrane</keyword>